<evidence type="ECO:0000313" key="2">
    <source>
        <dbReference type="EMBL" id="KUM49919.1"/>
    </source>
</evidence>
<accession>A0A101M2T0</accession>
<comment type="caution">
    <text evidence="2">The sequence shown here is derived from an EMBL/GenBank/DDBJ whole genome shotgun (WGS) entry which is preliminary data.</text>
</comment>
<geneLocation type="mitochondrion" evidence="2"/>
<protein>
    <submittedName>
        <fullName evidence="2">Uncharacterized protein</fullName>
    </submittedName>
</protein>
<sequence length="89" mass="9644">MDGLPSLMAMSLIRGKVIDSTLSSSFPCNPSTYLLMGGPDMNDHPSTNSDLCNNQSEDSFYPTRPQSRFNNYQNGGIPGWQLSNLGVVG</sequence>
<dbReference type="AlphaFoldDB" id="A0A101M2T0"/>
<evidence type="ECO:0000256" key="1">
    <source>
        <dbReference type="SAM" id="MobiDB-lite"/>
    </source>
</evidence>
<proteinExistence type="predicted"/>
<feature type="region of interest" description="Disordered" evidence="1">
    <location>
        <begin position="37"/>
        <end position="56"/>
    </location>
</feature>
<gene>
    <name evidence="2" type="ORF">ABT39_MTgene3146</name>
</gene>
<reference evidence="2" key="1">
    <citation type="journal article" date="2015" name="Genome Biol. Evol.">
        <title>Organellar Genomes of White Spruce (Picea glauca): Assembly and Annotation.</title>
        <authorList>
            <person name="Jackman S.D."/>
            <person name="Warren R.L."/>
            <person name="Gibb E.A."/>
            <person name="Vandervalk B.P."/>
            <person name="Mohamadi H."/>
            <person name="Chu J."/>
            <person name="Raymond A."/>
            <person name="Pleasance S."/>
            <person name="Coope R."/>
            <person name="Wildung M.R."/>
            <person name="Ritland C.E."/>
            <person name="Bousquet J."/>
            <person name="Jones S.J."/>
            <person name="Bohlmann J."/>
            <person name="Birol I."/>
        </authorList>
    </citation>
    <scope>NUCLEOTIDE SEQUENCE [LARGE SCALE GENOMIC DNA]</scope>
    <source>
        <tissue evidence="2">Flushing bud</tissue>
    </source>
</reference>
<organism evidence="2">
    <name type="scientific">Picea glauca</name>
    <name type="common">White spruce</name>
    <name type="synonym">Pinus glauca</name>
    <dbReference type="NCBI Taxonomy" id="3330"/>
    <lineage>
        <taxon>Eukaryota</taxon>
        <taxon>Viridiplantae</taxon>
        <taxon>Streptophyta</taxon>
        <taxon>Embryophyta</taxon>
        <taxon>Tracheophyta</taxon>
        <taxon>Spermatophyta</taxon>
        <taxon>Pinopsida</taxon>
        <taxon>Pinidae</taxon>
        <taxon>Conifers I</taxon>
        <taxon>Pinales</taxon>
        <taxon>Pinaceae</taxon>
        <taxon>Picea</taxon>
    </lineage>
</organism>
<name>A0A101M2T0_PICGL</name>
<feature type="compositionally biased region" description="Polar residues" evidence="1">
    <location>
        <begin position="44"/>
        <end position="56"/>
    </location>
</feature>
<dbReference type="EMBL" id="LKAM01000002">
    <property type="protein sequence ID" value="KUM49919.1"/>
    <property type="molecule type" value="Genomic_DNA"/>
</dbReference>
<keyword evidence="2" id="KW-0496">Mitochondrion</keyword>